<keyword evidence="1" id="KW-0328">Glycosyltransferase</keyword>
<dbReference type="PANTHER" id="PTHR22916:SF51">
    <property type="entry name" value="GLYCOSYLTRANSFERASE EPSH-RELATED"/>
    <property type="match status" value="1"/>
</dbReference>
<dbReference type="InterPro" id="IPR029044">
    <property type="entry name" value="Nucleotide-diphossugar_trans"/>
</dbReference>
<dbReference type="SUPFAM" id="SSF53448">
    <property type="entry name" value="Nucleotide-diphospho-sugar transferases"/>
    <property type="match status" value="1"/>
</dbReference>
<dbReference type="CDD" id="cd00761">
    <property type="entry name" value="Glyco_tranf_GTA_type"/>
    <property type="match status" value="1"/>
</dbReference>
<evidence type="ECO:0000313" key="5">
    <source>
        <dbReference type="Proteomes" id="UP000664218"/>
    </source>
</evidence>
<reference evidence="4" key="1">
    <citation type="submission" date="2021-03" db="EMBL/GenBank/DDBJ databases">
        <title>Proteiniclasticum marinus sp. nov., isolated from tidal flat sediment.</title>
        <authorList>
            <person name="Namirimu T."/>
            <person name="Yang J.-A."/>
            <person name="Yang S.-H."/>
            <person name="Kim Y.-J."/>
            <person name="Kwon K.K."/>
        </authorList>
    </citation>
    <scope>NUCLEOTIDE SEQUENCE</scope>
    <source>
        <strain evidence="4">SCR006</strain>
    </source>
</reference>
<dbReference type="InterPro" id="IPR001173">
    <property type="entry name" value="Glyco_trans_2-like"/>
</dbReference>
<dbReference type="Proteomes" id="UP000664218">
    <property type="component" value="Unassembled WGS sequence"/>
</dbReference>
<accession>A0A939H4H1</accession>
<dbReference type="EMBL" id="JAFNJU010000002">
    <property type="protein sequence ID" value="MBO1263994.1"/>
    <property type="molecule type" value="Genomic_DNA"/>
</dbReference>
<dbReference type="Gene3D" id="3.90.550.10">
    <property type="entry name" value="Spore Coat Polysaccharide Biosynthesis Protein SpsA, Chain A"/>
    <property type="match status" value="1"/>
</dbReference>
<dbReference type="RefSeq" id="WP_207598517.1">
    <property type="nucleotide sequence ID" value="NZ_JAFNJU010000002.1"/>
</dbReference>
<proteinExistence type="predicted"/>
<sequence>MKISIIIPVYNVESYIGRCIDSILQQSYSNFELILIDDGSSDLSGSICDEYNKLDGRIIVYHNFNSGVSRARNIGLELSSGDFIMFIDSDDFIEPNTLELFVENIEENENTLLIFNYYRYFDNKDRIPNDEYNDQIINLKNDFSVSEKHKFFYGRSYGTQIWNKLYPAHIIKSNSIVFNEKITVGEDFLFNFRVLKYIDKIKKLNFYTYNYYIRNGSITNSYKKNLYEQNSLLMSDLNKFRLSNDRQDEDVLSFYAYYSLDNIVLNLTSNSKSFNDIHKIVRKTSYNNEYVKSFQSLESKAYYKYISQMKQRIFIHVISKMYVKEQYRIVTLLMILRQKLRANR</sequence>
<keyword evidence="5" id="KW-1185">Reference proteome</keyword>
<organism evidence="4 5">
    <name type="scientific">Proteiniclasticum aestuarii</name>
    <dbReference type="NCBI Taxonomy" id="2817862"/>
    <lineage>
        <taxon>Bacteria</taxon>
        <taxon>Bacillati</taxon>
        <taxon>Bacillota</taxon>
        <taxon>Clostridia</taxon>
        <taxon>Eubacteriales</taxon>
        <taxon>Clostridiaceae</taxon>
        <taxon>Proteiniclasticum</taxon>
    </lineage>
</organism>
<evidence type="ECO:0000313" key="4">
    <source>
        <dbReference type="EMBL" id="MBO1263994.1"/>
    </source>
</evidence>
<comment type="caution">
    <text evidence="4">The sequence shown here is derived from an EMBL/GenBank/DDBJ whole genome shotgun (WGS) entry which is preliminary data.</text>
</comment>
<feature type="domain" description="Glycosyltransferase 2-like" evidence="3">
    <location>
        <begin position="4"/>
        <end position="144"/>
    </location>
</feature>
<evidence type="ECO:0000259" key="3">
    <source>
        <dbReference type="Pfam" id="PF00535"/>
    </source>
</evidence>
<evidence type="ECO:0000256" key="2">
    <source>
        <dbReference type="ARBA" id="ARBA00022679"/>
    </source>
</evidence>
<evidence type="ECO:0000256" key="1">
    <source>
        <dbReference type="ARBA" id="ARBA00022676"/>
    </source>
</evidence>
<dbReference type="AlphaFoldDB" id="A0A939H4H1"/>
<protein>
    <submittedName>
        <fullName evidence="4">Glycosyltransferase family 2 protein</fullName>
    </submittedName>
</protein>
<name>A0A939H4H1_9CLOT</name>
<gene>
    <name evidence="4" type="ORF">J3A84_02920</name>
</gene>
<keyword evidence="2" id="KW-0808">Transferase</keyword>
<dbReference type="Pfam" id="PF00535">
    <property type="entry name" value="Glycos_transf_2"/>
    <property type="match status" value="1"/>
</dbReference>
<dbReference type="GO" id="GO:0016757">
    <property type="term" value="F:glycosyltransferase activity"/>
    <property type="evidence" value="ECO:0007669"/>
    <property type="project" value="UniProtKB-KW"/>
</dbReference>
<dbReference type="PANTHER" id="PTHR22916">
    <property type="entry name" value="GLYCOSYLTRANSFERASE"/>
    <property type="match status" value="1"/>
</dbReference>